<dbReference type="PANTHER" id="PTHR30055">
    <property type="entry name" value="HTH-TYPE TRANSCRIPTIONAL REGULATOR RUTR"/>
    <property type="match status" value="1"/>
</dbReference>
<keyword evidence="2 4" id="KW-0238">DNA-binding</keyword>
<keyword evidence="3" id="KW-0804">Transcription</keyword>
<dbReference type="InterPro" id="IPR001647">
    <property type="entry name" value="HTH_TetR"/>
</dbReference>
<evidence type="ECO:0000256" key="1">
    <source>
        <dbReference type="ARBA" id="ARBA00023015"/>
    </source>
</evidence>
<organism evidence="6 7">
    <name type="scientific">Frankia canadensis</name>
    <dbReference type="NCBI Taxonomy" id="1836972"/>
    <lineage>
        <taxon>Bacteria</taxon>
        <taxon>Bacillati</taxon>
        <taxon>Actinomycetota</taxon>
        <taxon>Actinomycetes</taxon>
        <taxon>Frankiales</taxon>
        <taxon>Frankiaceae</taxon>
        <taxon>Frankia</taxon>
    </lineage>
</organism>
<sequence>MSSDRRRPRADARRNRERLLTEAEAAFREQGTGTSLEAVARRAGVAIGTLYAHFPSRDALVAAVLRERNGALFEHGEALFAQPEPAPALAAWVAAVVEHAAAYQGLAGMLAAGAGDERSELHASCARMNDIGDRLIGRARAAGALRQDATSADIFALMNAAAWIAEQTSREQADRLVRLTLRGLFRTPKDEADEALRPA</sequence>
<keyword evidence="1" id="KW-0805">Transcription regulation</keyword>
<gene>
    <name evidence="6" type="ORF">FRACA_2080005</name>
</gene>
<dbReference type="Pfam" id="PF21597">
    <property type="entry name" value="TetR_C_43"/>
    <property type="match status" value="1"/>
</dbReference>
<evidence type="ECO:0000256" key="2">
    <source>
        <dbReference type="ARBA" id="ARBA00023125"/>
    </source>
</evidence>
<evidence type="ECO:0000256" key="4">
    <source>
        <dbReference type="PROSITE-ProRule" id="PRU00335"/>
    </source>
</evidence>
<dbReference type="AlphaFoldDB" id="A0A2I2KQG7"/>
<dbReference type="SUPFAM" id="SSF46689">
    <property type="entry name" value="Homeodomain-like"/>
    <property type="match status" value="1"/>
</dbReference>
<protein>
    <submittedName>
        <fullName evidence="6">Transcriptional regulator, tetR family</fullName>
    </submittedName>
</protein>
<dbReference type="Pfam" id="PF00440">
    <property type="entry name" value="TetR_N"/>
    <property type="match status" value="1"/>
</dbReference>
<dbReference type="EMBL" id="FZMO01000122">
    <property type="protein sequence ID" value="SNQ47899.1"/>
    <property type="molecule type" value="Genomic_DNA"/>
</dbReference>
<feature type="DNA-binding region" description="H-T-H motif" evidence="4">
    <location>
        <begin position="35"/>
        <end position="54"/>
    </location>
</feature>
<dbReference type="PROSITE" id="PS50977">
    <property type="entry name" value="HTH_TETR_2"/>
    <property type="match status" value="1"/>
</dbReference>
<reference evidence="6 7" key="1">
    <citation type="submission" date="2017-06" db="EMBL/GenBank/DDBJ databases">
        <authorList>
            <person name="Kim H.J."/>
            <person name="Triplett B.A."/>
        </authorList>
    </citation>
    <scope>NUCLEOTIDE SEQUENCE [LARGE SCALE GENOMIC DNA]</scope>
    <source>
        <strain evidence="6">FRACA_ARgP5</strain>
    </source>
</reference>
<dbReference type="GO" id="GO:0003700">
    <property type="term" value="F:DNA-binding transcription factor activity"/>
    <property type="evidence" value="ECO:0007669"/>
    <property type="project" value="TreeGrafter"/>
</dbReference>
<dbReference type="SUPFAM" id="SSF48498">
    <property type="entry name" value="Tetracyclin repressor-like, C-terminal domain"/>
    <property type="match status" value="1"/>
</dbReference>
<dbReference type="InterPro" id="IPR050109">
    <property type="entry name" value="HTH-type_TetR-like_transc_reg"/>
</dbReference>
<dbReference type="InterPro" id="IPR049445">
    <property type="entry name" value="TetR_SbtR-like_C"/>
</dbReference>
<dbReference type="InterPro" id="IPR009057">
    <property type="entry name" value="Homeodomain-like_sf"/>
</dbReference>
<dbReference type="PRINTS" id="PR00455">
    <property type="entry name" value="HTHTETR"/>
</dbReference>
<dbReference type="PANTHER" id="PTHR30055:SF234">
    <property type="entry name" value="HTH-TYPE TRANSCRIPTIONAL REGULATOR BETI"/>
    <property type="match status" value="1"/>
</dbReference>
<evidence type="ECO:0000256" key="3">
    <source>
        <dbReference type="ARBA" id="ARBA00023163"/>
    </source>
</evidence>
<dbReference type="OrthoDB" id="3295174at2"/>
<evidence type="ECO:0000313" key="6">
    <source>
        <dbReference type="EMBL" id="SNQ47899.1"/>
    </source>
</evidence>
<evidence type="ECO:0000313" key="7">
    <source>
        <dbReference type="Proteomes" id="UP000234331"/>
    </source>
</evidence>
<dbReference type="GO" id="GO:0000976">
    <property type="term" value="F:transcription cis-regulatory region binding"/>
    <property type="evidence" value="ECO:0007669"/>
    <property type="project" value="TreeGrafter"/>
</dbReference>
<dbReference type="Proteomes" id="UP000234331">
    <property type="component" value="Unassembled WGS sequence"/>
</dbReference>
<feature type="domain" description="HTH tetR-type" evidence="5">
    <location>
        <begin position="13"/>
        <end position="72"/>
    </location>
</feature>
<dbReference type="Gene3D" id="1.10.357.10">
    <property type="entry name" value="Tetracycline Repressor, domain 2"/>
    <property type="match status" value="1"/>
</dbReference>
<keyword evidence="7" id="KW-1185">Reference proteome</keyword>
<name>A0A2I2KQG7_9ACTN</name>
<evidence type="ECO:0000259" key="5">
    <source>
        <dbReference type="PROSITE" id="PS50977"/>
    </source>
</evidence>
<dbReference type="InterPro" id="IPR036271">
    <property type="entry name" value="Tet_transcr_reg_TetR-rel_C_sf"/>
</dbReference>
<dbReference type="RefSeq" id="WP_101831676.1">
    <property type="nucleotide sequence ID" value="NZ_FZMO01000122.1"/>
</dbReference>
<proteinExistence type="predicted"/>
<accession>A0A2I2KQG7</accession>